<dbReference type="EMBL" id="CATNWA010000029">
    <property type="protein sequence ID" value="CAI9531858.1"/>
    <property type="molecule type" value="Genomic_DNA"/>
</dbReference>
<dbReference type="Proteomes" id="UP001162483">
    <property type="component" value="Unassembled WGS sequence"/>
</dbReference>
<proteinExistence type="predicted"/>
<evidence type="ECO:0000313" key="1">
    <source>
        <dbReference type="EMBL" id="CAI9531858.1"/>
    </source>
</evidence>
<feature type="non-terminal residue" evidence="1">
    <location>
        <position position="1"/>
    </location>
</feature>
<gene>
    <name evidence="1" type="ORF">SPARVUS_LOCUS73938</name>
</gene>
<evidence type="ECO:0000313" key="2">
    <source>
        <dbReference type="Proteomes" id="UP001162483"/>
    </source>
</evidence>
<accession>A0ABN9A7Q8</accession>
<protein>
    <submittedName>
        <fullName evidence="1">Uncharacterized protein</fullName>
    </submittedName>
</protein>
<name>A0ABN9A7Q8_9NEOB</name>
<keyword evidence="2" id="KW-1185">Reference proteome</keyword>
<organism evidence="1 2">
    <name type="scientific">Staurois parvus</name>
    <dbReference type="NCBI Taxonomy" id="386267"/>
    <lineage>
        <taxon>Eukaryota</taxon>
        <taxon>Metazoa</taxon>
        <taxon>Chordata</taxon>
        <taxon>Craniata</taxon>
        <taxon>Vertebrata</taxon>
        <taxon>Euteleostomi</taxon>
        <taxon>Amphibia</taxon>
        <taxon>Batrachia</taxon>
        <taxon>Anura</taxon>
        <taxon>Neobatrachia</taxon>
        <taxon>Ranoidea</taxon>
        <taxon>Ranidae</taxon>
        <taxon>Staurois</taxon>
    </lineage>
</organism>
<reference evidence="1" key="1">
    <citation type="submission" date="2023-05" db="EMBL/GenBank/DDBJ databases">
        <authorList>
            <person name="Stuckert A."/>
        </authorList>
    </citation>
    <scope>NUCLEOTIDE SEQUENCE</scope>
</reference>
<comment type="caution">
    <text evidence="1">The sequence shown here is derived from an EMBL/GenBank/DDBJ whole genome shotgun (WGS) entry which is preliminary data.</text>
</comment>
<sequence>HFVTILQLQCKHFVSYNISYNVNTLIVTILQLQCKHVVSYNITVTM</sequence>